<dbReference type="Proteomes" id="UP001630127">
    <property type="component" value="Unassembled WGS sequence"/>
</dbReference>
<dbReference type="EMBL" id="JBJUIK010000016">
    <property type="protein sequence ID" value="KAL3500800.1"/>
    <property type="molecule type" value="Genomic_DNA"/>
</dbReference>
<sequence length="215" mass="22935">MVVAAASSALDITTEGVKRGWYDGGSIALAVFVVTVVTAISDCRQSLQFRNLSEEKQNTCLEVVRGGRRVKVSIFDVVVGDIVPLKIGDQVPAYGILVSGYSLGVDKSSMTVESMIVSTIAVHKDSKAPFLISGCKVADGCGTILACLFNEENDDGQGLGVSFKKAIEDMAARSLHCVAIAYRPRQTEGLPTSEELCNLQLPERQLILLAIVGIK</sequence>
<dbReference type="InterPro" id="IPR059000">
    <property type="entry name" value="ATPase_P-type_domA"/>
</dbReference>
<evidence type="ECO:0000256" key="3">
    <source>
        <dbReference type="SAM" id="Phobius"/>
    </source>
</evidence>
<dbReference type="SUPFAM" id="SSF81665">
    <property type="entry name" value="Calcium ATPase, transmembrane domain M"/>
    <property type="match status" value="1"/>
</dbReference>
<dbReference type="GO" id="GO:0012505">
    <property type="term" value="C:endomembrane system"/>
    <property type="evidence" value="ECO:0007669"/>
    <property type="project" value="UniProtKB-SubCell"/>
</dbReference>
<evidence type="ECO:0000313" key="5">
    <source>
        <dbReference type="EMBL" id="KAL3500800.1"/>
    </source>
</evidence>
<comment type="subcellular location">
    <subcellularLocation>
        <location evidence="1">Endomembrane system</location>
        <topology evidence="1">Multi-pass membrane protein</topology>
    </subcellularLocation>
</comment>
<organism evidence="5 6">
    <name type="scientific">Cinchona calisaya</name>
    <dbReference type="NCBI Taxonomy" id="153742"/>
    <lineage>
        <taxon>Eukaryota</taxon>
        <taxon>Viridiplantae</taxon>
        <taxon>Streptophyta</taxon>
        <taxon>Embryophyta</taxon>
        <taxon>Tracheophyta</taxon>
        <taxon>Spermatophyta</taxon>
        <taxon>Magnoliopsida</taxon>
        <taxon>eudicotyledons</taxon>
        <taxon>Gunneridae</taxon>
        <taxon>Pentapetalae</taxon>
        <taxon>asterids</taxon>
        <taxon>lamiids</taxon>
        <taxon>Gentianales</taxon>
        <taxon>Rubiaceae</taxon>
        <taxon>Cinchonoideae</taxon>
        <taxon>Cinchoneae</taxon>
        <taxon>Cinchona</taxon>
    </lineage>
</organism>
<evidence type="ECO:0000256" key="1">
    <source>
        <dbReference type="ARBA" id="ARBA00004127"/>
    </source>
</evidence>
<dbReference type="Pfam" id="PF00122">
    <property type="entry name" value="E1-E2_ATPase"/>
    <property type="match status" value="1"/>
</dbReference>
<dbReference type="PANTHER" id="PTHR24093">
    <property type="entry name" value="CATION TRANSPORTING ATPASE"/>
    <property type="match status" value="1"/>
</dbReference>
<evidence type="ECO:0000259" key="4">
    <source>
        <dbReference type="Pfam" id="PF00122"/>
    </source>
</evidence>
<dbReference type="SUPFAM" id="SSF81653">
    <property type="entry name" value="Calcium ATPase, transduction domain A"/>
    <property type="match status" value="1"/>
</dbReference>
<evidence type="ECO:0000256" key="2">
    <source>
        <dbReference type="ARBA" id="ARBA00022842"/>
    </source>
</evidence>
<evidence type="ECO:0000313" key="6">
    <source>
        <dbReference type="Proteomes" id="UP001630127"/>
    </source>
</evidence>
<protein>
    <recommendedName>
        <fullName evidence="4">P-type ATPase A domain-containing protein</fullName>
    </recommendedName>
</protein>
<keyword evidence="2" id="KW-0460">Magnesium</keyword>
<keyword evidence="3" id="KW-0812">Transmembrane</keyword>
<dbReference type="InterPro" id="IPR023299">
    <property type="entry name" value="ATPase_P-typ_cyto_dom_N"/>
</dbReference>
<feature type="domain" description="P-type ATPase A" evidence="4">
    <location>
        <begin position="62"/>
        <end position="145"/>
    </location>
</feature>
<keyword evidence="3" id="KW-0472">Membrane</keyword>
<dbReference type="Gene3D" id="3.40.1110.10">
    <property type="entry name" value="Calcium-transporting ATPase, cytoplasmic domain N"/>
    <property type="match status" value="1"/>
</dbReference>
<dbReference type="AlphaFoldDB" id="A0ABD2Y4Q5"/>
<dbReference type="InterPro" id="IPR008250">
    <property type="entry name" value="ATPase_P-typ_transduc_dom_A_sf"/>
</dbReference>
<name>A0ABD2Y4Q5_9GENT</name>
<dbReference type="InterPro" id="IPR023298">
    <property type="entry name" value="ATPase_P-typ_TM_dom_sf"/>
</dbReference>
<feature type="non-terminal residue" evidence="5">
    <location>
        <position position="215"/>
    </location>
</feature>
<comment type="caution">
    <text evidence="5">The sequence shown here is derived from an EMBL/GenBank/DDBJ whole genome shotgun (WGS) entry which is preliminary data.</text>
</comment>
<keyword evidence="3" id="KW-1133">Transmembrane helix</keyword>
<proteinExistence type="predicted"/>
<dbReference type="Gene3D" id="2.70.150.10">
    <property type="entry name" value="Calcium-transporting ATPase, cytoplasmic transduction domain A"/>
    <property type="match status" value="1"/>
</dbReference>
<gene>
    <name evidence="5" type="ORF">ACH5RR_039893</name>
</gene>
<reference evidence="5 6" key="1">
    <citation type="submission" date="2024-11" db="EMBL/GenBank/DDBJ databases">
        <title>A near-complete genome assembly of Cinchona calisaya.</title>
        <authorList>
            <person name="Lian D.C."/>
            <person name="Zhao X.W."/>
            <person name="Wei L."/>
        </authorList>
    </citation>
    <scope>NUCLEOTIDE SEQUENCE [LARGE SCALE GENOMIC DNA]</scope>
    <source>
        <tissue evidence="5">Nenye</tissue>
    </source>
</reference>
<dbReference type="PANTHER" id="PTHR24093:SF369">
    <property type="entry name" value="CALCIUM-TRANSPORTING ATPASE"/>
    <property type="match status" value="1"/>
</dbReference>
<feature type="transmembrane region" description="Helical" evidence="3">
    <location>
        <begin position="20"/>
        <end position="40"/>
    </location>
</feature>
<accession>A0ABD2Y4Q5</accession>
<keyword evidence="6" id="KW-1185">Reference proteome</keyword>